<organism evidence="7">
    <name type="scientific">Alsobacter sp. KACC 23698</name>
    <dbReference type="NCBI Taxonomy" id="3149229"/>
    <lineage>
        <taxon>Bacteria</taxon>
        <taxon>Pseudomonadati</taxon>
        <taxon>Pseudomonadota</taxon>
        <taxon>Alphaproteobacteria</taxon>
        <taxon>Hyphomicrobiales</taxon>
        <taxon>Alsobacteraceae</taxon>
        <taxon>Alsobacter</taxon>
    </lineage>
</organism>
<reference evidence="7" key="1">
    <citation type="submission" date="2024-05" db="EMBL/GenBank/DDBJ databases">
        <authorList>
            <person name="Kim S."/>
            <person name="Heo J."/>
            <person name="Choi H."/>
            <person name="Choi Y."/>
            <person name="Kwon S.-W."/>
            <person name="Kim Y."/>
        </authorList>
    </citation>
    <scope>NUCLEOTIDE SEQUENCE</scope>
    <source>
        <strain evidence="7">KACC 23698</strain>
    </source>
</reference>
<dbReference type="RefSeq" id="WP_406858540.1">
    <property type="nucleotide sequence ID" value="NZ_CP157484.1"/>
</dbReference>
<evidence type="ECO:0000259" key="6">
    <source>
        <dbReference type="Pfam" id="PF04932"/>
    </source>
</evidence>
<evidence type="ECO:0000256" key="5">
    <source>
        <dbReference type="SAM" id="Phobius"/>
    </source>
</evidence>
<feature type="domain" description="O-antigen ligase-related" evidence="6">
    <location>
        <begin position="40"/>
        <end position="182"/>
    </location>
</feature>
<feature type="transmembrane region" description="Helical" evidence="5">
    <location>
        <begin position="170"/>
        <end position="191"/>
    </location>
</feature>
<evidence type="ECO:0000256" key="1">
    <source>
        <dbReference type="ARBA" id="ARBA00004141"/>
    </source>
</evidence>
<name>A0AAU7JN61_9HYPH</name>
<proteinExistence type="predicted"/>
<gene>
    <name evidence="7" type="ORF">ABEG18_05960</name>
</gene>
<evidence type="ECO:0000313" key="7">
    <source>
        <dbReference type="EMBL" id="XBO41696.1"/>
    </source>
</evidence>
<feature type="transmembrane region" description="Helical" evidence="5">
    <location>
        <begin position="80"/>
        <end position="100"/>
    </location>
</feature>
<keyword evidence="4 5" id="KW-0472">Membrane</keyword>
<dbReference type="PANTHER" id="PTHR37422">
    <property type="entry name" value="TEICHURONIC ACID BIOSYNTHESIS PROTEIN TUAE"/>
    <property type="match status" value="1"/>
</dbReference>
<accession>A0AAU7JN61</accession>
<evidence type="ECO:0000256" key="2">
    <source>
        <dbReference type="ARBA" id="ARBA00022692"/>
    </source>
</evidence>
<keyword evidence="3 5" id="KW-1133">Transmembrane helix</keyword>
<dbReference type="EMBL" id="CP157484">
    <property type="protein sequence ID" value="XBO41696.1"/>
    <property type="molecule type" value="Genomic_DNA"/>
</dbReference>
<feature type="transmembrane region" description="Helical" evidence="5">
    <location>
        <begin position="6"/>
        <end position="27"/>
    </location>
</feature>
<dbReference type="InterPro" id="IPR007016">
    <property type="entry name" value="O-antigen_ligase-rel_domated"/>
</dbReference>
<evidence type="ECO:0000256" key="4">
    <source>
        <dbReference type="ARBA" id="ARBA00023136"/>
    </source>
</evidence>
<dbReference type="Pfam" id="PF04932">
    <property type="entry name" value="Wzy_C"/>
    <property type="match status" value="1"/>
</dbReference>
<dbReference type="InterPro" id="IPR051533">
    <property type="entry name" value="WaaL-like"/>
</dbReference>
<protein>
    <submittedName>
        <fullName evidence="7">O-antigen ligase family protein</fullName>
    </submittedName>
</protein>
<comment type="subcellular location">
    <subcellularLocation>
        <location evidence="1">Membrane</location>
        <topology evidence="1">Multi-pass membrane protein</topology>
    </subcellularLocation>
</comment>
<evidence type="ECO:0000256" key="3">
    <source>
        <dbReference type="ARBA" id="ARBA00022989"/>
    </source>
</evidence>
<keyword evidence="7" id="KW-0436">Ligase</keyword>
<sequence>MDNWRGVLIEKNIAGAISAITIILFIFDAGHIRLAVRALVLSVAFVFLYFTKSKTSLGLLGPVTVAGWLLLPYRIDYKLLVSIGIVMSCLGIVLVGYIYLTDLMPYLQADDTLTGRVLIWPALVSYWQENWILGAGFGSFWDIGSDSPIYRYTASWVTQVGNGHNGYLDLMAQLGTPGIFLAVSSLLIIPFSKLLSLRGIDPCARSLYVAMLIFCAAHNLNESSMLDRDSPMNIILFVTVALVWRQSALRLGRADQEASRIT</sequence>
<dbReference type="GO" id="GO:0016020">
    <property type="term" value="C:membrane"/>
    <property type="evidence" value="ECO:0007669"/>
    <property type="project" value="UniProtKB-SubCell"/>
</dbReference>
<keyword evidence="2 5" id="KW-0812">Transmembrane</keyword>
<feature type="transmembrane region" description="Helical" evidence="5">
    <location>
        <begin position="56"/>
        <end position="73"/>
    </location>
</feature>
<dbReference type="AlphaFoldDB" id="A0AAU7JN61"/>
<dbReference type="PANTHER" id="PTHR37422:SF13">
    <property type="entry name" value="LIPOPOLYSACCHARIDE BIOSYNTHESIS PROTEIN PA4999-RELATED"/>
    <property type="match status" value="1"/>
</dbReference>
<dbReference type="GO" id="GO:0016874">
    <property type="term" value="F:ligase activity"/>
    <property type="evidence" value="ECO:0007669"/>
    <property type="project" value="UniProtKB-KW"/>
</dbReference>